<protein>
    <recommendedName>
        <fullName evidence="1">RNA helicase</fullName>
        <ecNumber evidence="1">3.6.4.13</ecNumber>
    </recommendedName>
</protein>
<evidence type="ECO:0000256" key="6">
    <source>
        <dbReference type="SAM" id="MobiDB-lite"/>
    </source>
</evidence>
<dbReference type="PANTHER" id="PTHR47963:SF8">
    <property type="entry name" value="ATP-DEPENDENT RNA HELICASE DEAD"/>
    <property type="match status" value="1"/>
</dbReference>
<dbReference type="Pfam" id="PF00271">
    <property type="entry name" value="Helicase_C"/>
    <property type="match status" value="1"/>
</dbReference>
<feature type="region of interest" description="Disordered" evidence="6">
    <location>
        <begin position="632"/>
        <end position="786"/>
    </location>
</feature>
<dbReference type="InterPro" id="IPR027417">
    <property type="entry name" value="P-loop_NTPase"/>
</dbReference>
<keyword evidence="3" id="KW-0378">Hydrolase</keyword>
<gene>
    <name evidence="9" type="ORF">FVE85_8336</name>
</gene>
<dbReference type="GO" id="GO:0016787">
    <property type="term" value="F:hydrolase activity"/>
    <property type="evidence" value="ECO:0007669"/>
    <property type="project" value="UniProtKB-KW"/>
</dbReference>
<keyword evidence="5" id="KW-0067">ATP-binding</keyword>
<feature type="region of interest" description="Disordered" evidence="6">
    <location>
        <begin position="515"/>
        <end position="597"/>
    </location>
</feature>
<dbReference type="SUPFAM" id="SSF52540">
    <property type="entry name" value="P-loop containing nucleoside triphosphate hydrolases"/>
    <property type="match status" value="1"/>
</dbReference>
<evidence type="ECO:0000256" key="4">
    <source>
        <dbReference type="ARBA" id="ARBA00022806"/>
    </source>
</evidence>
<accession>A0A5J4YMB5</accession>
<evidence type="ECO:0000313" key="10">
    <source>
        <dbReference type="Proteomes" id="UP000324585"/>
    </source>
</evidence>
<feature type="domain" description="Helicase ATP-binding" evidence="7">
    <location>
        <begin position="137"/>
        <end position="311"/>
    </location>
</feature>
<feature type="compositionally biased region" description="Basic and acidic residues" evidence="6">
    <location>
        <begin position="545"/>
        <end position="563"/>
    </location>
</feature>
<feature type="domain" description="Helicase C-terminal" evidence="8">
    <location>
        <begin position="360"/>
        <end position="505"/>
    </location>
</feature>
<dbReference type="InterPro" id="IPR050547">
    <property type="entry name" value="DEAD_box_RNA_helicases"/>
</dbReference>
<evidence type="ECO:0000256" key="3">
    <source>
        <dbReference type="ARBA" id="ARBA00022801"/>
    </source>
</evidence>
<evidence type="ECO:0000256" key="1">
    <source>
        <dbReference type="ARBA" id="ARBA00012552"/>
    </source>
</evidence>
<proteinExistence type="predicted"/>
<feature type="compositionally biased region" description="Basic and acidic residues" evidence="6">
    <location>
        <begin position="754"/>
        <end position="766"/>
    </location>
</feature>
<feature type="compositionally biased region" description="Basic and acidic residues" evidence="6">
    <location>
        <begin position="777"/>
        <end position="786"/>
    </location>
</feature>
<dbReference type="CDD" id="cd00268">
    <property type="entry name" value="DEADc"/>
    <property type="match status" value="1"/>
</dbReference>
<dbReference type="EMBL" id="VRMN01000011">
    <property type="protein sequence ID" value="KAA8491854.1"/>
    <property type="molecule type" value="Genomic_DNA"/>
</dbReference>
<dbReference type="InterPro" id="IPR001650">
    <property type="entry name" value="Helicase_C-like"/>
</dbReference>
<dbReference type="PROSITE" id="PS51192">
    <property type="entry name" value="HELICASE_ATP_BIND_1"/>
    <property type="match status" value="1"/>
</dbReference>
<dbReference type="InterPro" id="IPR011545">
    <property type="entry name" value="DEAD/DEAH_box_helicase_dom"/>
</dbReference>
<dbReference type="PROSITE" id="PS51194">
    <property type="entry name" value="HELICASE_CTER"/>
    <property type="match status" value="1"/>
</dbReference>
<keyword evidence="4 9" id="KW-0347">Helicase</keyword>
<evidence type="ECO:0000256" key="2">
    <source>
        <dbReference type="ARBA" id="ARBA00022741"/>
    </source>
</evidence>
<feature type="compositionally biased region" description="Low complexity" evidence="6">
    <location>
        <begin position="701"/>
        <end position="731"/>
    </location>
</feature>
<dbReference type="InterPro" id="IPR014001">
    <property type="entry name" value="Helicase_ATP-bd"/>
</dbReference>
<feature type="compositionally biased region" description="Polar residues" evidence="6">
    <location>
        <begin position="573"/>
        <end position="586"/>
    </location>
</feature>
<keyword evidence="2" id="KW-0547">Nucleotide-binding</keyword>
<evidence type="ECO:0000259" key="7">
    <source>
        <dbReference type="PROSITE" id="PS51192"/>
    </source>
</evidence>
<dbReference type="AlphaFoldDB" id="A0A5J4YMB5"/>
<evidence type="ECO:0000256" key="5">
    <source>
        <dbReference type="ARBA" id="ARBA00022840"/>
    </source>
</evidence>
<organism evidence="9 10">
    <name type="scientific">Porphyridium purpureum</name>
    <name type="common">Red alga</name>
    <name type="synonym">Porphyridium cruentum</name>
    <dbReference type="NCBI Taxonomy" id="35688"/>
    <lineage>
        <taxon>Eukaryota</taxon>
        <taxon>Rhodophyta</taxon>
        <taxon>Bangiophyceae</taxon>
        <taxon>Porphyridiales</taxon>
        <taxon>Porphyridiaceae</taxon>
        <taxon>Porphyridium</taxon>
    </lineage>
</organism>
<feature type="region of interest" description="Disordered" evidence="6">
    <location>
        <begin position="1"/>
        <end position="21"/>
    </location>
</feature>
<dbReference type="GO" id="GO:0005524">
    <property type="term" value="F:ATP binding"/>
    <property type="evidence" value="ECO:0007669"/>
    <property type="project" value="UniProtKB-KW"/>
</dbReference>
<dbReference type="Pfam" id="PF00270">
    <property type="entry name" value="DEAD"/>
    <property type="match status" value="1"/>
</dbReference>
<dbReference type="SMART" id="SM00490">
    <property type="entry name" value="HELICc"/>
    <property type="match status" value="1"/>
</dbReference>
<sequence length="786" mass="85317">MAEVDTADFPESPKESGSSPDEGIAILSAVAERNKVQQEQAGVLTDIASIPPVLNLGDVTARARSRDDIWSEIVDVCIPDGRTMFAQEPAGSSAEASPSTFLSSVPFEALLLTPELIRNLKIDMNHHYASLIQSIVIPRILDGHSMVFQSHTGSGKTLAFSLPILEDLIAALEAEEKPGSSVAGVQAVIVAPTRELAVQISEDLRKLTDDTDIRVMALIGGANYARQAEKVKKNKPHIIVGTPGRLNEVSTGGARKSLLPLGNVKFVVVDEIDHCLQDETSAEDLEAVLKRCPKSRQTIFSSATADSQIVKQFAAKWMTSGGERNYSGPLLVRLRSETNRLPPNVTHAFTVIPKRLHIDTLRRILFTAPIPKSAMCFVNDAKRLEIVYERCLEFNIAAVPLRGTADKVERANVLRAFKKGDFTLLIATEVAARGLDCPDVEMVVSLDLPTDADHYLHRAGRCGRAGKPGRVISVADGKTQFVLGKFAKSLGIEITSVSIQQGKIVPFDKVEHDKTVYDSDQDESSKGANNQRKKQTRASIVKNKGKPDLLSKKEGKRKDDQRSDVPSGLQVPLRQNSVFKNKWSSGSQGGGETEDAIADDAVPPLVPDYKPKDESPAALKEVLLKRMADAKARGEFDEDDDVYSVGQKNDGRVTAESDAESLFGDSTRPSSSSSFGSEEEYERLFSTRAHGRPRGASSAISRPAPSTPKSARPSSASRPGESGSSEAGSRRTPARDSPESRTAFPKSRKGSNSIDKKRAVRREVRNRSPVQGWVGNRDTKSKTGEE</sequence>
<dbReference type="Gene3D" id="3.40.50.300">
    <property type="entry name" value="P-loop containing nucleotide triphosphate hydrolases"/>
    <property type="match status" value="2"/>
</dbReference>
<dbReference type="PANTHER" id="PTHR47963">
    <property type="entry name" value="DEAD-BOX ATP-DEPENDENT RNA HELICASE 47, MITOCHONDRIAL"/>
    <property type="match status" value="1"/>
</dbReference>
<dbReference type="OMA" id="CLEFNIA"/>
<keyword evidence="10" id="KW-1185">Reference proteome</keyword>
<comment type="caution">
    <text evidence="9">The sequence shown here is derived from an EMBL/GenBank/DDBJ whole genome shotgun (WGS) entry which is preliminary data.</text>
</comment>
<dbReference type="GO" id="GO:0003724">
    <property type="term" value="F:RNA helicase activity"/>
    <property type="evidence" value="ECO:0007669"/>
    <property type="project" value="UniProtKB-EC"/>
</dbReference>
<dbReference type="GO" id="GO:0003723">
    <property type="term" value="F:RNA binding"/>
    <property type="evidence" value="ECO:0007669"/>
    <property type="project" value="TreeGrafter"/>
</dbReference>
<dbReference type="OrthoDB" id="10256233at2759"/>
<dbReference type="Proteomes" id="UP000324585">
    <property type="component" value="Unassembled WGS sequence"/>
</dbReference>
<evidence type="ECO:0000259" key="8">
    <source>
        <dbReference type="PROSITE" id="PS51194"/>
    </source>
</evidence>
<reference evidence="10" key="1">
    <citation type="journal article" date="2019" name="Nat. Commun.">
        <title>Expansion of phycobilisome linker gene families in mesophilic red algae.</title>
        <authorList>
            <person name="Lee J."/>
            <person name="Kim D."/>
            <person name="Bhattacharya D."/>
            <person name="Yoon H.S."/>
        </authorList>
    </citation>
    <scope>NUCLEOTIDE SEQUENCE [LARGE SCALE GENOMIC DNA]</scope>
    <source>
        <strain evidence="10">CCMP 1328</strain>
    </source>
</reference>
<dbReference type="CDD" id="cd18787">
    <property type="entry name" value="SF2_C_DEAD"/>
    <property type="match status" value="1"/>
</dbReference>
<evidence type="ECO:0000313" key="9">
    <source>
        <dbReference type="EMBL" id="KAA8491854.1"/>
    </source>
</evidence>
<name>A0A5J4YMB5_PORPP</name>
<dbReference type="SMART" id="SM00487">
    <property type="entry name" value="DEXDc"/>
    <property type="match status" value="1"/>
</dbReference>
<dbReference type="EC" id="3.6.4.13" evidence="1"/>
<dbReference type="InterPro" id="IPR044742">
    <property type="entry name" value="DEAD/DEAH_RhlB"/>
</dbReference>